<dbReference type="Proteomes" id="UP001597083">
    <property type="component" value="Unassembled WGS sequence"/>
</dbReference>
<evidence type="ECO:0000313" key="2">
    <source>
        <dbReference type="EMBL" id="MFD0855548.1"/>
    </source>
</evidence>
<proteinExistence type="predicted"/>
<gene>
    <name evidence="2" type="ORF">ACFQ07_25125</name>
</gene>
<protein>
    <submittedName>
        <fullName evidence="2">CBS domain-containing protein</fullName>
    </submittedName>
</protein>
<keyword evidence="3" id="KW-1185">Reference proteome</keyword>
<dbReference type="InterPro" id="IPR046342">
    <property type="entry name" value="CBS_dom_sf"/>
</dbReference>
<dbReference type="SUPFAM" id="SSF54631">
    <property type="entry name" value="CBS-domain pair"/>
    <property type="match status" value="1"/>
</dbReference>
<evidence type="ECO:0000259" key="1">
    <source>
        <dbReference type="Pfam" id="PF00571"/>
    </source>
</evidence>
<feature type="domain" description="CBS" evidence="1">
    <location>
        <begin position="1"/>
        <end position="22"/>
    </location>
</feature>
<evidence type="ECO:0000313" key="3">
    <source>
        <dbReference type="Proteomes" id="UP001597083"/>
    </source>
</evidence>
<dbReference type="EMBL" id="JBHTIR010003652">
    <property type="protein sequence ID" value="MFD0855548.1"/>
    <property type="molecule type" value="Genomic_DNA"/>
</dbReference>
<comment type="caution">
    <text evidence="2">The sequence shown here is derived from an EMBL/GenBank/DDBJ whole genome shotgun (WGS) entry which is preliminary data.</text>
</comment>
<reference evidence="3" key="1">
    <citation type="journal article" date="2019" name="Int. J. Syst. Evol. Microbiol.">
        <title>The Global Catalogue of Microorganisms (GCM) 10K type strain sequencing project: providing services to taxonomists for standard genome sequencing and annotation.</title>
        <authorList>
            <consortium name="The Broad Institute Genomics Platform"/>
            <consortium name="The Broad Institute Genome Sequencing Center for Infectious Disease"/>
            <person name="Wu L."/>
            <person name="Ma J."/>
        </authorList>
    </citation>
    <scope>NUCLEOTIDE SEQUENCE [LARGE SCALE GENOMIC DNA]</scope>
    <source>
        <strain evidence="3">JCM 31696</strain>
    </source>
</reference>
<dbReference type="Pfam" id="PF00571">
    <property type="entry name" value="CBS"/>
    <property type="match status" value="1"/>
</dbReference>
<feature type="non-terminal residue" evidence="2">
    <location>
        <position position="1"/>
    </location>
</feature>
<accession>A0ABW3CMD0</accession>
<organism evidence="2 3">
    <name type="scientific">Actinomadura adrarensis</name>
    <dbReference type="NCBI Taxonomy" id="1819600"/>
    <lineage>
        <taxon>Bacteria</taxon>
        <taxon>Bacillati</taxon>
        <taxon>Actinomycetota</taxon>
        <taxon>Actinomycetes</taxon>
        <taxon>Streptosporangiales</taxon>
        <taxon>Thermomonosporaceae</taxon>
        <taxon>Actinomadura</taxon>
    </lineage>
</organism>
<name>A0ABW3CMD0_9ACTN</name>
<sequence length="41" mass="4328">VRRLPVVENGHPVGIVSLGDLAMEEDERSALADISAAKPNT</sequence>
<dbReference type="Gene3D" id="3.10.580.10">
    <property type="entry name" value="CBS-domain"/>
    <property type="match status" value="1"/>
</dbReference>
<dbReference type="InterPro" id="IPR000644">
    <property type="entry name" value="CBS_dom"/>
</dbReference>